<evidence type="ECO:0000256" key="3">
    <source>
        <dbReference type="ARBA" id="ARBA00012376"/>
    </source>
</evidence>
<evidence type="ECO:0000256" key="13">
    <source>
        <dbReference type="SAM" id="MobiDB-lite"/>
    </source>
</evidence>
<sequence>MKSHLAVARPGEFGVLRLGRIQLDPPLIVAPMAGITNAAFREICYDHGAALCVSEMVAAGTLLQRQRQALKITEFSHKEPLRSSQLYGVRPHQVRQAATWLVRDAGAQHLDLNFGCPVKKVTAAGGGAAIPLRPRLLQQIIGAAVTGAGPVPVSVKIRLGVSQNLRTFLEAGEVAEAEGAAAVVLHARDADQLYYPEARWEAIGELVSRLSIPVIGNGDLFESADAVRMMRATGCAGVMVGRACLGRPWLLAQARDALQGRQPGPDPPLAAAAAAAEDHCRRLARYWGSEALAVRQMRKFVPLYLAGFATAAPLRDALLKADSIAAWREALGSTGYDPTELPSAESRRKPRLKGGGEPRLQRVRLPQGLTLATSSLCFSLAKHRTTRLSLAARTTAAAGNATVRASG</sequence>
<dbReference type="Gene3D" id="3.20.20.70">
    <property type="entry name" value="Aldolase class I"/>
    <property type="match status" value="1"/>
</dbReference>
<dbReference type="PANTHER" id="PTHR45846:SF1">
    <property type="entry name" value="TRNA-DIHYDROURIDINE(47) SYNTHASE [NAD(P)(+)]-LIKE"/>
    <property type="match status" value="1"/>
</dbReference>
<keyword evidence="7" id="KW-0521">NADP</keyword>
<comment type="catalytic activity">
    <reaction evidence="9">
        <text>5,6-dihydrouridine(47) in tRNA + NAD(+) = uridine(47) in tRNA + NADH + H(+)</text>
        <dbReference type="Rhea" id="RHEA:53364"/>
        <dbReference type="Rhea" id="RHEA-COMP:13539"/>
        <dbReference type="Rhea" id="RHEA-COMP:13540"/>
        <dbReference type="ChEBI" id="CHEBI:15378"/>
        <dbReference type="ChEBI" id="CHEBI:57540"/>
        <dbReference type="ChEBI" id="CHEBI:57945"/>
        <dbReference type="ChEBI" id="CHEBI:65315"/>
        <dbReference type="ChEBI" id="CHEBI:74443"/>
        <dbReference type="EC" id="1.3.1.89"/>
    </reaction>
    <physiologicalReaction direction="right-to-left" evidence="9">
        <dbReference type="Rhea" id="RHEA:53366"/>
    </physiologicalReaction>
</comment>
<dbReference type="GO" id="GO:0050660">
    <property type="term" value="F:flavin adenine dinucleotide binding"/>
    <property type="evidence" value="ECO:0007669"/>
    <property type="project" value="InterPro"/>
</dbReference>
<keyword evidence="6" id="KW-0819">tRNA processing</keyword>
<keyword evidence="8" id="KW-0560">Oxidoreductase</keyword>
<comment type="catalytic activity">
    <reaction evidence="10">
        <text>a 5,6-dihydrouridine in mRNA + NAD(+) = a uridine in mRNA + NADH + H(+)</text>
        <dbReference type="Rhea" id="RHEA:69851"/>
        <dbReference type="Rhea" id="RHEA-COMP:14658"/>
        <dbReference type="Rhea" id="RHEA-COMP:17789"/>
        <dbReference type="ChEBI" id="CHEBI:15378"/>
        <dbReference type="ChEBI" id="CHEBI:57540"/>
        <dbReference type="ChEBI" id="CHEBI:57945"/>
        <dbReference type="ChEBI" id="CHEBI:65315"/>
        <dbReference type="ChEBI" id="CHEBI:74443"/>
    </reaction>
    <physiologicalReaction direction="right-to-left" evidence="10">
        <dbReference type="Rhea" id="RHEA:69853"/>
    </physiologicalReaction>
</comment>
<dbReference type="InterPro" id="IPR035587">
    <property type="entry name" value="DUS-like_FMN-bd"/>
</dbReference>
<dbReference type="EMBL" id="GBEZ01015213">
    <property type="protein sequence ID" value="JAC70930.1"/>
    <property type="molecule type" value="Transcribed_RNA"/>
</dbReference>
<protein>
    <recommendedName>
        <fullName evidence="3">tRNA-dihydrouridine(47) synthase [NAD(P)(+)]</fullName>
        <ecNumber evidence="3">1.3.1.89</ecNumber>
    </recommendedName>
</protein>
<evidence type="ECO:0000256" key="5">
    <source>
        <dbReference type="ARBA" id="ARBA00022643"/>
    </source>
</evidence>
<evidence type="ECO:0000256" key="6">
    <source>
        <dbReference type="ARBA" id="ARBA00022694"/>
    </source>
</evidence>
<evidence type="ECO:0000259" key="14">
    <source>
        <dbReference type="Pfam" id="PF01207"/>
    </source>
</evidence>
<dbReference type="SUPFAM" id="SSF51395">
    <property type="entry name" value="FMN-linked oxidoreductases"/>
    <property type="match status" value="1"/>
</dbReference>
<dbReference type="InterPro" id="IPR013785">
    <property type="entry name" value="Aldolase_TIM"/>
</dbReference>
<dbReference type="NCBIfam" id="TIGR00737">
    <property type="entry name" value="nifR3_yhdG"/>
    <property type="match status" value="1"/>
</dbReference>
<dbReference type="Pfam" id="PF01207">
    <property type="entry name" value="Dus"/>
    <property type="match status" value="1"/>
</dbReference>
<evidence type="ECO:0000256" key="4">
    <source>
        <dbReference type="ARBA" id="ARBA00022630"/>
    </source>
</evidence>
<proteinExistence type="inferred from homology"/>
<dbReference type="GO" id="GO:0003723">
    <property type="term" value="F:RNA binding"/>
    <property type="evidence" value="ECO:0007669"/>
    <property type="project" value="TreeGrafter"/>
</dbReference>
<evidence type="ECO:0000256" key="1">
    <source>
        <dbReference type="ARBA" id="ARBA00001917"/>
    </source>
</evidence>
<evidence type="ECO:0000313" key="15">
    <source>
        <dbReference type="EMBL" id="JAC70930.1"/>
    </source>
</evidence>
<evidence type="ECO:0000256" key="11">
    <source>
        <dbReference type="ARBA" id="ARBA00049447"/>
    </source>
</evidence>
<accession>A0A061RJT7</accession>
<feature type="domain" description="DUS-like FMN-binding" evidence="14">
    <location>
        <begin position="29"/>
        <end position="318"/>
    </location>
</feature>
<evidence type="ECO:0000256" key="10">
    <source>
        <dbReference type="ARBA" id="ARBA00048342"/>
    </source>
</evidence>
<dbReference type="AlphaFoldDB" id="A0A061RJT7"/>
<dbReference type="PANTHER" id="PTHR45846">
    <property type="entry name" value="TRNA-DIHYDROURIDINE(47) SYNTHASE [NAD(P)(+)]-LIKE"/>
    <property type="match status" value="1"/>
</dbReference>
<comment type="catalytic activity">
    <reaction evidence="11">
        <text>a 5,6-dihydrouridine in mRNA + NADP(+) = a uridine in mRNA + NADPH + H(+)</text>
        <dbReference type="Rhea" id="RHEA:69855"/>
        <dbReference type="Rhea" id="RHEA-COMP:14658"/>
        <dbReference type="Rhea" id="RHEA-COMP:17789"/>
        <dbReference type="ChEBI" id="CHEBI:15378"/>
        <dbReference type="ChEBI" id="CHEBI:57783"/>
        <dbReference type="ChEBI" id="CHEBI:58349"/>
        <dbReference type="ChEBI" id="CHEBI:65315"/>
        <dbReference type="ChEBI" id="CHEBI:74443"/>
    </reaction>
    <physiologicalReaction direction="right-to-left" evidence="11">
        <dbReference type="Rhea" id="RHEA:69857"/>
    </physiologicalReaction>
</comment>
<evidence type="ECO:0000256" key="2">
    <source>
        <dbReference type="ARBA" id="ARBA00005451"/>
    </source>
</evidence>
<dbReference type="GO" id="GO:0102265">
    <property type="term" value="F:tRNA-dihydrouridine47 synthase activity"/>
    <property type="evidence" value="ECO:0007669"/>
    <property type="project" value="UniProtKB-EC"/>
</dbReference>
<reference evidence="15" key="1">
    <citation type="submission" date="2014-05" db="EMBL/GenBank/DDBJ databases">
        <title>The transcriptome of the halophilic microalga Tetraselmis sp. GSL018 isolated from the Great Salt Lake, Utah.</title>
        <authorList>
            <person name="Jinkerson R.E."/>
            <person name="D'Adamo S."/>
            <person name="Posewitz M.C."/>
        </authorList>
    </citation>
    <scope>NUCLEOTIDE SEQUENCE</scope>
    <source>
        <strain evidence="15">GSL018</strain>
    </source>
</reference>
<comment type="cofactor">
    <cofactor evidence="1">
        <name>FMN</name>
        <dbReference type="ChEBI" id="CHEBI:58210"/>
    </cofactor>
</comment>
<dbReference type="CDD" id="cd02801">
    <property type="entry name" value="DUS_like_FMN"/>
    <property type="match status" value="1"/>
</dbReference>
<comment type="similarity">
    <text evidence="2">Belongs to the Dus family. Dus3 subfamily.</text>
</comment>
<dbReference type="PROSITE" id="PS01136">
    <property type="entry name" value="UPF0034"/>
    <property type="match status" value="1"/>
</dbReference>
<keyword evidence="4" id="KW-0285">Flavoprotein</keyword>
<organism evidence="15">
    <name type="scientific">Tetraselmis sp. GSL018</name>
    <dbReference type="NCBI Taxonomy" id="582737"/>
    <lineage>
        <taxon>Eukaryota</taxon>
        <taxon>Viridiplantae</taxon>
        <taxon>Chlorophyta</taxon>
        <taxon>core chlorophytes</taxon>
        <taxon>Chlorodendrophyceae</taxon>
        <taxon>Chlorodendrales</taxon>
        <taxon>Chlorodendraceae</taxon>
        <taxon>Tetraselmis</taxon>
    </lineage>
</organism>
<dbReference type="EC" id="1.3.1.89" evidence="3"/>
<evidence type="ECO:0000256" key="12">
    <source>
        <dbReference type="ARBA" id="ARBA00049513"/>
    </source>
</evidence>
<evidence type="ECO:0000256" key="9">
    <source>
        <dbReference type="ARBA" id="ARBA00048266"/>
    </source>
</evidence>
<evidence type="ECO:0000256" key="7">
    <source>
        <dbReference type="ARBA" id="ARBA00022857"/>
    </source>
</evidence>
<feature type="region of interest" description="Disordered" evidence="13">
    <location>
        <begin position="337"/>
        <end position="359"/>
    </location>
</feature>
<gene>
    <name evidence="15" type="ORF">TSPGSL018_3070</name>
</gene>
<comment type="catalytic activity">
    <reaction evidence="12">
        <text>5,6-dihydrouridine(47) in tRNA + NADP(+) = uridine(47) in tRNA + NADPH + H(+)</text>
        <dbReference type="Rhea" id="RHEA:53360"/>
        <dbReference type="Rhea" id="RHEA-COMP:13539"/>
        <dbReference type="Rhea" id="RHEA-COMP:13540"/>
        <dbReference type="ChEBI" id="CHEBI:15378"/>
        <dbReference type="ChEBI" id="CHEBI:57783"/>
        <dbReference type="ChEBI" id="CHEBI:58349"/>
        <dbReference type="ChEBI" id="CHEBI:65315"/>
        <dbReference type="ChEBI" id="CHEBI:74443"/>
        <dbReference type="EC" id="1.3.1.89"/>
    </reaction>
    <physiologicalReaction direction="right-to-left" evidence="12">
        <dbReference type="Rhea" id="RHEA:53362"/>
    </physiologicalReaction>
</comment>
<dbReference type="InterPro" id="IPR004652">
    <property type="entry name" value="DusB-like"/>
</dbReference>
<keyword evidence="5" id="KW-0288">FMN</keyword>
<dbReference type="Gene3D" id="1.10.1200.80">
    <property type="entry name" value="Putative flavin oxidoreducatase, domain 2"/>
    <property type="match status" value="1"/>
</dbReference>
<evidence type="ECO:0000256" key="8">
    <source>
        <dbReference type="ARBA" id="ARBA00023002"/>
    </source>
</evidence>
<dbReference type="InterPro" id="IPR018517">
    <property type="entry name" value="tRNA_hU_synthase_CS"/>
</dbReference>
<dbReference type="InterPro" id="IPR024036">
    <property type="entry name" value="tRNA-dHydroUridine_Synthase_C"/>
</dbReference>
<name>A0A061RJT7_9CHLO</name>